<dbReference type="EMBL" id="CH954237">
    <property type="protein sequence ID" value="KQS47168.1"/>
    <property type="molecule type" value="Genomic_DNA"/>
</dbReference>
<gene>
    <name evidence="1" type="primary">Dere\GG10965</name>
    <name evidence="1" type="synonym">dere_GLEANR_10977</name>
    <name evidence="1" type="synonym">GG10965</name>
    <name evidence="1" type="ORF">Dere_GG10965</name>
</gene>
<evidence type="ECO:0000313" key="2">
    <source>
        <dbReference type="Proteomes" id="UP000008711"/>
    </source>
</evidence>
<dbReference type="OrthoDB" id="416253at2759"/>
<accession>A0A0Q5UUL9</accession>
<proteinExistence type="predicted"/>
<protein>
    <submittedName>
        <fullName evidence="1">Uncharacterized protein</fullName>
    </submittedName>
</protein>
<dbReference type="AlphaFoldDB" id="A0A0Q5UUL9"/>
<organism evidence="1 2">
    <name type="scientific">Drosophila erecta</name>
    <name type="common">Fruit fly</name>
    <dbReference type="NCBI Taxonomy" id="7220"/>
    <lineage>
        <taxon>Eukaryota</taxon>
        <taxon>Metazoa</taxon>
        <taxon>Ecdysozoa</taxon>
        <taxon>Arthropoda</taxon>
        <taxon>Hexapoda</taxon>
        <taxon>Insecta</taxon>
        <taxon>Pterygota</taxon>
        <taxon>Neoptera</taxon>
        <taxon>Endopterygota</taxon>
        <taxon>Diptera</taxon>
        <taxon>Brachycera</taxon>
        <taxon>Muscomorpha</taxon>
        <taxon>Ephydroidea</taxon>
        <taxon>Drosophilidae</taxon>
        <taxon>Drosophila</taxon>
        <taxon>Sophophora</taxon>
    </lineage>
</organism>
<evidence type="ECO:0000313" key="1">
    <source>
        <dbReference type="EMBL" id="KQS47168.1"/>
    </source>
</evidence>
<sequence length="64" mass="6700">MIPAHFLTTTSVEDNSKVAVILGGNKSSPCGEKALLMAPKVRLSSGHEMPVLDLELQASGIPVL</sequence>
<keyword evidence="2" id="KW-1185">Reference proteome</keyword>
<reference evidence="1 2" key="2">
    <citation type="journal article" date="2008" name="Bioinformatics">
        <title>Assembly reconciliation.</title>
        <authorList>
            <person name="Zimin A.V."/>
            <person name="Smith D.R."/>
            <person name="Sutton G."/>
            <person name="Yorke J.A."/>
        </authorList>
    </citation>
    <scope>NUCLEOTIDE SEQUENCE [LARGE SCALE GENOMIC DNA]</scope>
    <source>
        <strain evidence="1 2">TSC#14021-0224.01</strain>
    </source>
</reference>
<dbReference type="Proteomes" id="UP000008711">
    <property type="component" value="Unassembled WGS sequence"/>
</dbReference>
<reference evidence="1 2" key="1">
    <citation type="journal article" date="2007" name="Nature">
        <title>Evolution of genes and genomes on the Drosophila phylogeny.</title>
        <authorList>
            <consortium name="Drosophila 12 Genomes Consortium"/>
            <person name="Clark A.G."/>
            <person name="Eisen M.B."/>
            <person name="Smith D.R."/>
            <person name="Bergman C.M."/>
            <person name="Oliver B."/>
            <person name="Markow T.A."/>
            <person name="Kaufman T.C."/>
            <person name="Kellis M."/>
            <person name="Gelbart W."/>
            <person name="Iyer V.N."/>
            <person name="Pollard D.A."/>
            <person name="Sackton T.B."/>
            <person name="Larracuente A.M."/>
            <person name="Singh N.D."/>
            <person name="Abad J.P."/>
            <person name="Abt D.N."/>
            <person name="Adryan B."/>
            <person name="Aguade M."/>
            <person name="Akashi H."/>
            <person name="Anderson W.W."/>
            <person name="Aquadro C.F."/>
            <person name="Ardell D.H."/>
            <person name="Arguello R."/>
            <person name="Artieri C.G."/>
            <person name="Barbash D.A."/>
            <person name="Barker D."/>
            <person name="Barsanti P."/>
            <person name="Batterham P."/>
            <person name="Batzoglou S."/>
            <person name="Begun D."/>
            <person name="Bhutkar A."/>
            <person name="Blanco E."/>
            <person name="Bosak S.A."/>
            <person name="Bradley R.K."/>
            <person name="Brand A.D."/>
            <person name="Brent M.R."/>
            <person name="Brooks A.N."/>
            <person name="Brown R.H."/>
            <person name="Butlin R.K."/>
            <person name="Caggese C."/>
            <person name="Calvi B.R."/>
            <person name="Bernardo de Carvalho A."/>
            <person name="Caspi A."/>
            <person name="Castrezana S."/>
            <person name="Celniker S.E."/>
            <person name="Chang J.L."/>
            <person name="Chapple C."/>
            <person name="Chatterji S."/>
            <person name="Chinwalla A."/>
            <person name="Civetta A."/>
            <person name="Clifton S.W."/>
            <person name="Comeron J.M."/>
            <person name="Costello J.C."/>
            <person name="Coyne J.A."/>
            <person name="Daub J."/>
            <person name="David R.G."/>
            <person name="Delcher A.L."/>
            <person name="Delehaunty K."/>
            <person name="Do C.B."/>
            <person name="Ebling H."/>
            <person name="Edwards K."/>
            <person name="Eickbush T."/>
            <person name="Evans J.D."/>
            <person name="Filipski A."/>
            <person name="Findeiss S."/>
            <person name="Freyhult E."/>
            <person name="Fulton L."/>
            <person name="Fulton R."/>
            <person name="Garcia A.C."/>
            <person name="Gardiner A."/>
            <person name="Garfield D.A."/>
            <person name="Garvin B.E."/>
            <person name="Gibson G."/>
            <person name="Gilbert D."/>
            <person name="Gnerre S."/>
            <person name="Godfrey J."/>
            <person name="Good R."/>
            <person name="Gotea V."/>
            <person name="Gravely B."/>
            <person name="Greenberg A.J."/>
            <person name="Griffiths-Jones S."/>
            <person name="Gross S."/>
            <person name="Guigo R."/>
            <person name="Gustafson E.A."/>
            <person name="Haerty W."/>
            <person name="Hahn M.W."/>
            <person name="Halligan D.L."/>
            <person name="Halpern A.L."/>
            <person name="Halter G.M."/>
            <person name="Han M.V."/>
            <person name="Heger A."/>
            <person name="Hillier L."/>
            <person name="Hinrichs A.S."/>
            <person name="Holmes I."/>
            <person name="Hoskins R.A."/>
            <person name="Hubisz M.J."/>
            <person name="Hultmark D."/>
            <person name="Huntley M.A."/>
            <person name="Jaffe D.B."/>
            <person name="Jagadeeshan S."/>
            <person name="Jeck W.R."/>
            <person name="Johnson J."/>
            <person name="Jones C.D."/>
            <person name="Jordan W.C."/>
            <person name="Karpen G.H."/>
            <person name="Kataoka E."/>
            <person name="Keightley P.D."/>
            <person name="Kheradpour P."/>
            <person name="Kirkness E.F."/>
            <person name="Koerich L.B."/>
            <person name="Kristiansen K."/>
            <person name="Kudrna D."/>
            <person name="Kulathinal R.J."/>
            <person name="Kumar S."/>
            <person name="Kwok R."/>
            <person name="Lander E."/>
            <person name="Langley C.H."/>
            <person name="Lapoint R."/>
            <person name="Lazzaro B.P."/>
            <person name="Lee S.J."/>
            <person name="Levesque L."/>
            <person name="Li R."/>
            <person name="Lin C.F."/>
            <person name="Lin M.F."/>
            <person name="Lindblad-Toh K."/>
            <person name="Llopart A."/>
            <person name="Long M."/>
            <person name="Low L."/>
            <person name="Lozovsky E."/>
            <person name="Lu J."/>
            <person name="Luo M."/>
            <person name="Machado C.A."/>
            <person name="Makalowski W."/>
            <person name="Marzo M."/>
            <person name="Matsuda M."/>
            <person name="Matzkin L."/>
            <person name="McAllister B."/>
            <person name="McBride C.S."/>
            <person name="McKernan B."/>
            <person name="McKernan K."/>
            <person name="Mendez-Lago M."/>
            <person name="Minx P."/>
            <person name="Mollenhauer M.U."/>
            <person name="Montooth K."/>
            <person name="Mount S.M."/>
            <person name="Mu X."/>
            <person name="Myers E."/>
            <person name="Negre B."/>
            <person name="Newfeld S."/>
            <person name="Nielsen R."/>
            <person name="Noor M.A."/>
            <person name="O'Grady P."/>
            <person name="Pachter L."/>
            <person name="Papaceit M."/>
            <person name="Parisi M.J."/>
            <person name="Parisi M."/>
            <person name="Parts L."/>
            <person name="Pedersen J.S."/>
            <person name="Pesole G."/>
            <person name="Phillippy A.M."/>
            <person name="Ponting C.P."/>
            <person name="Pop M."/>
            <person name="Porcelli D."/>
            <person name="Powell J.R."/>
            <person name="Prohaska S."/>
            <person name="Pruitt K."/>
            <person name="Puig M."/>
            <person name="Quesneville H."/>
            <person name="Ram K.R."/>
            <person name="Rand D."/>
            <person name="Rasmussen M.D."/>
            <person name="Reed L.K."/>
            <person name="Reenan R."/>
            <person name="Reily A."/>
            <person name="Remington K.A."/>
            <person name="Rieger T.T."/>
            <person name="Ritchie M.G."/>
            <person name="Robin C."/>
            <person name="Rogers Y.H."/>
            <person name="Rohde C."/>
            <person name="Rozas J."/>
            <person name="Rubenfield M.J."/>
            <person name="Ruiz A."/>
            <person name="Russo S."/>
            <person name="Salzberg S.L."/>
            <person name="Sanchez-Gracia A."/>
            <person name="Saranga D.J."/>
            <person name="Sato H."/>
            <person name="Schaeffer S.W."/>
            <person name="Schatz M.C."/>
            <person name="Schlenke T."/>
            <person name="Schwartz R."/>
            <person name="Segarra C."/>
            <person name="Singh R.S."/>
            <person name="Sirot L."/>
            <person name="Sirota M."/>
            <person name="Sisneros N.B."/>
            <person name="Smith C.D."/>
            <person name="Smith T.F."/>
            <person name="Spieth J."/>
            <person name="Stage D.E."/>
            <person name="Stark A."/>
            <person name="Stephan W."/>
            <person name="Strausberg R.L."/>
            <person name="Strempel S."/>
            <person name="Sturgill D."/>
            <person name="Sutton G."/>
            <person name="Sutton G.G."/>
            <person name="Tao W."/>
            <person name="Teichmann S."/>
            <person name="Tobari Y.N."/>
            <person name="Tomimura Y."/>
            <person name="Tsolas J.M."/>
            <person name="Valente V.L."/>
            <person name="Venter E."/>
            <person name="Venter J.C."/>
            <person name="Vicario S."/>
            <person name="Vieira F.G."/>
            <person name="Vilella A.J."/>
            <person name="Villasante A."/>
            <person name="Walenz B."/>
            <person name="Wang J."/>
            <person name="Wasserman M."/>
            <person name="Watts T."/>
            <person name="Wilson D."/>
            <person name="Wilson R.K."/>
            <person name="Wing R.A."/>
            <person name="Wolfner M.F."/>
            <person name="Wong A."/>
            <person name="Wong G.K."/>
            <person name="Wu C.I."/>
            <person name="Wu G."/>
            <person name="Yamamoto D."/>
            <person name="Yang H.P."/>
            <person name="Yang S.P."/>
            <person name="Yorke J.A."/>
            <person name="Yoshida K."/>
            <person name="Zdobnov E."/>
            <person name="Zhang P."/>
            <person name="Zhang Y."/>
            <person name="Zimin A.V."/>
            <person name="Baldwin J."/>
            <person name="Abdouelleil A."/>
            <person name="Abdulkadir J."/>
            <person name="Abebe A."/>
            <person name="Abera B."/>
            <person name="Abreu J."/>
            <person name="Acer S.C."/>
            <person name="Aftuck L."/>
            <person name="Alexander A."/>
            <person name="An P."/>
            <person name="Anderson E."/>
            <person name="Anderson S."/>
            <person name="Arachi H."/>
            <person name="Azer M."/>
            <person name="Bachantsang P."/>
            <person name="Barry A."/>
            <person name="Bayul T."/>
            <person name="Berlin A."/>
            <person name="Bessette D."/>
            <person name="Bloom T."/>
            <person name="Blye J."/>
            <person name="Boguslavskiy L."/>
            <person name="Bonnet C."/>
            <person name="Boukhgalter B."/>
            <person name="Bourzgui I."/>
            <person name="Brown A."/>
            <person name="Cahill P."/>
            <person name="Channer S."/>
            <person name="Cheshatsang Y."/>
            <person name="Chuda L."/>
            <person name="Citroen M."/>
            <person name="Collymore A."/>
            <person name="Cooke P."/>
            <person name="Costello M."/>
            <person name="D'Aco K."/>
            <person name="Daza R."/>
            <person name="De Haan G."/>
            <person name="DeGray S."/>
            <person name="DeMaso C."/>
            <person name="Dhargay N."/>
            <person name="Dooley K."/>
            <person name="Dooley E."/>
            <person name="Doricent M."/>
            <person name="Dorje P."/>
            <person name="Dorjee K."/>
            <person name="Dupes A."/>
            <person name="Elong R."/>
            <person name="Falk J."/>
            <person name="Farina A."/>
            <person name="Faro S."/>
            <person name="Ferguson D."/>
            <person name="Fisher S."/>
            <person name="Foley C.D."/>
            <person name="Franke A."/>
            <person name="Friedrich D."/>
            <person name="Gadbois L."/>
            <person name="Gearin G."/>
            <person name="Gearin C.R."/>
            <person name="Giannoukos G."/>
            <person name="Goode T."/>
            <person name="Graham J."/>
            <person name="Grandbois E."/>
            <person name="Grewal S."/>
            <person name="Gyaltsen K."/>
            <person name="Hafez N."/>
            <person name="Hagos B."/>
            <person name="Hall J."/>
            <person name="Henson C."/>
            <person name="Hollinger A."/>
            <person name="Honan T."/>
            <person name="Huard M.D."/>
            <person name="Hughes L."/>
            <person name="Hurhula B."/>
            <person name="Husby M.E."/>
            <person name="Kamat A."/>
            <person name="Kanga B."/>
            <person name="Kashin S."/>
            <person name="Khazanovich D."/>
            <person name="Kisner P."/>
            <person name="Lance K."/>
            <person name="Lara M."/>
            <person name="Lee W."/>
            <person name="Lennon N."/>
            <person name="Letendre F."/>
            <person name="LeVine R."/>
            <person name="Lipovsky A."/>
            <person name="Liu X."/>
            <person name="Liu J."/>
            <person name="Liu S."/>
            <person name="Lokyitsang T."/>
            <person name="Lokyitsang Y."/>
            <person name="Lubonja R."/>
            <person name="Lui A."/>
            <person name="MacDonald P."/>
            <person name="Magnisalis V."/>
            <person name="Maru K."/>
            <person name="Matthews C."/>
            <person name="McCusker W."/>
            <person name="McDonough S."/>
            <person name="Mehta T."/>
            <person name="Meldrim J."/>
            <person name="Meneus L."/>
            <person name="Mihai O."/>
            <person name="Mihalev A."/>
            <person name="Mihova T."/>
            <person name="Mittelman R."/>
            <person name="Mlenga V."/>
            <person name="Montmayeur A."/>
            <person name="Mulrain L."/>
            <person name="Navidi A."/>
            <person name="Naylor J."/>
            <person name="Negash T."/>
            <person name="Nguyen T."/>
            <person name="Nguyen N."/>
            <person name="Nicol R."/>
            <person name="Norbu C."/>
            <person name="Norbu N."/>
            <person name="Novod N."/>
            <person name="O'Neill B."/>
            <person name="Osman S."/>
            <person name="Markiewicz E."/>
            <person name="Oyono O.L."/>
            <person name="Patti C."/>
            <person name="Phunkhang P."/>
            <person name="Pierre F."/>
            <person name="Priest M."/>
            <person name="Raghuraman S."/>
            <person name="Rege F."/>
            <person name="Reyes R."/>
            <person name="Rise C."/>
            <person name="Rogov P."/>
            <person name="Ross K."/>
            <person name="Ryan E."/>
            <person name="Settipalli S."/>
            <person name="Shea T."/>
            <person name="Sherpa N."/>
            <person name="Shi L."/>
            <person name="Shih D."/>
            <person name="Sparrow T."/>
            <person name="Spaulding J."/>
            <person name="Stalker J."/>
            <person name="Stange-Thomann N."/>
            <person name="Stavropoulos S."/>
            <person name="Stone C."/>
            <person name="Strader C."/>
            <person name="Tesfaye S."/>
            <person name="Thomson T."/>
            <person name="Thoulutsang Y."/>
            <person name="Thoulutsang D."/>
            <person name="Topham K."/>
            <person name="Topping I."/>
            <person name="Tsamla T."/>
            <person name="Vassiliev H."/>
            <person name="Vo A."/>
            <person name="Wangchuk T."/>
            <person name="Wangdi T."/>
            <person name="Weiand M."/>
            <person name="Wilkinson J."/>
            <person name="Wilson A."/>
            <person name="Yadav S."/>
            <person name="Young G."/>
            <person name="Yu Q."/>
            <person name="Zembek L."/>
            <person name="Zhong D."/>
            <person name="Zimmer A."/>
            <person name="Zwirko Z."/>
            <person name="Jaffe D.B."/>
            <person name="Alvarez P."/>
            <person name="Brockman W."/>
            <person name="Butler J."/>
            <person name="Chin C."/>
            <person name="Gnerre S."/>
            <person name="Grabherr M."/>
            <person name="Kleber M."/>
            <person name="Mauceli E."/>
            <person name="MacCallum I."/>
        </authorList>
    </citation>
    <scope>NUCLEOTIDE SEQUENCE [LARGE SCALE GENOMIC DNA]</scope>
    <source>
        <strain evidence="1 2">TSC#14021-0224.01</strain>
    </source>
</reference>
<name>A0A0Q5UUL9_DROER</name>